<gene>
    <name evidence="6" type="ORF">KL86APRO_20563</name>
</gene>
<comment type="subcellular location">
    <subcellularLocation>
        <location evidence="1">Periplasm</location>
    </subcellularLocation>
</comment>
<dbReference type="GO" id="GO:0015833">
    <property type="term" value="P:peptide transport"/>
    <property type="evidence" value="ECO:0007669"/>
    <property type="project" value="TreeGrafter"/>
</dbReference>
<sequence>MTAQWIRWVAWVLPAIALTAPLEAAEPRHGLAMHGAPAYPADFTHFAYTNPEAPKGGLLKLHALGGFDTLNPFTLKGMSAAGLGLTYDTLMAAAQDEPFTEYGLVAETVTVPEDRAWARFDLRPEAKWHDGRPITPEDVIFSLETLREKGDPFYRSYYAGVAKVEKTGPHAVTFTFAEAGNRELPLIIGQMPVLPKHYWQGRDFAATTLEPPLGSGPYKVASFETGRTITLERVKDYWGKDVPANAGRYNWDTIRYDYYRDTTVALEAFKSGAFDMIGEYEAKKWATAYDFPAARDGRVIRAEIPKHTPSGMQGFVYNTRHPVFADPRVREALAYAFDFEWTNAALFHGAYSRTNSYFDNSELAASELPSPAELKLLEPFRKDLPPEVFTRVYKAPVTQGPDGIRANLRIALAKLRAAGYALKDGVMTDAAGQELRFEILVNAIQATTFERVVLPFVQNLRKIGVVAEMRVADVNQYQNRMQQFDFDMTTGSFPQSLSPGNEQEGFFGSAVADQPGSRNTAGVRSPAVDAMIRHIVLAKDRDDLIAATRALDRILLWSHYVIPQWFLPYDRLAYWNRFGKPEILTLHGADTSAWWIDKALDARLVR</sequence>
<dbReference type="AlphaFoldDB" id="A0A212KL03"/>
<evidence type="ECO:0000256" key="1">
    <source>
        <dbReference type="ARBA" id="ARBA00004418"/>
    </source>
</evidence>
<dbReference type="SUPFAM" id="SSF53850">
    <property type="entry name" value="Periplasmic binding protein-like II"/>
    <property type="match status" value="1"/>
</dbReference>
<dbReference type="GO" id="GO:0030288">
    <property type="term" value="C:outer membrane-bounded periplasmic space"/>
    <property type="evidence" value="ECO:0007669"/>
    <property type="project" value="TreeGrafter"/>
</dbReference>
<name>A0A212KL03_9PROT</name>
<dbReference type="InterPro" id="IPR030678">
    <property type="entry name" value="Peptide/Ni-bd"/>
</dbReference>
<protein>
    <recommendedName>
        <fullName evidence="5">Solute-binding protein family 5 domain-containing protein</fullName>
    </recommendedName>
</protein>
<dbReference type="InterPro" id="IPR000914">
    <property type="entry name" value="SBP_5_dom"/>
</dbReference>
<reference evidence="6" key="1">
    <citation type="submission" date="2016-04" db="EMBL/GenBank/DDBJ databases">
        <authorList>
            <person name="Evans L.H."/>
            <person name="Alamgir A."/>
            <person name="Owens N."/>
            <person name="Weber N.D."/>
            <person name="Virtaneva K."/>
            <person name="Barbian K."/>
            <person name="Babar A."/>
            <person name="Rosenke K."/>
        </authorList>
    </citation>
    <scope>NUCLEOTIDE SEQUENCE</scope>
    <source>
        <strain evidence="6">86</strain>
    </source>
</reference>
<keyword evidence="3 4" id="KW-0732">Signal</keyword>
<dbReference type="PIRSF" id="PIRSF002741">
    <property type="entry name" value="MppA"/>
    <property type="match status" value="1"/>
</dbReference>
<evidence type="ECO:0000259" key="5">
    <source>
        <dbReference type="Pfam" id="PF00496"/>
    </source>
</evidence>
<dbReference type="CDD" id="cd08497">
    <property type="entry name" value="MbnE-like"/>
    <property type="match status" value="1"/>
</dbReference>
<proteinExistence type="inferred from homology"/>
<dbReference type="PANTHER" id="PTHR30290">
    <property type="entry name" value="PERIPLASMIC BINDING COMPONENT OF ABC TRANSPORTER"/>
    <property type="match status" value="1"/>
</dbReference>
<evidence type="ECO:0000256" key="4">
    <source>
        <dbReference type="SAM" id="SignalP"/>
    </source>
</evidence>
<accession>A0A212KL03</accession>
<dbReference type="PANTHER" id="PTHR30290:SF64">
    <property type="entry name" value="ABC TRANSPORTER PERIPLASMIC BINDING PROTEIN"/>
    <property type="match status" value="1"/>
</dbReference>
<organism evidence="6">
    <name type="scientific">uncultured Alphaproteobacteria bacterium</name>
    <dbReference type="NCBI Taxonomy" id="91750"/>
    <lineage>
        <taxon>Bacteria</taxon>
        <taxon>Pseudomonadati</taxon>
        <taxon>Pseudomonadota</taxon>
        <taxon>Alphaproteobacteria</taxon>
        <taxon>environmental samples</taxon>
    </lineage>
</organism>
<dbReference type="EMBL" id="FLUO01000002">
    <property type="protein sequence ID" value="SBW12341.1"/>
    <property type="molecule type" value="Genomic_DNA"/>
</dbReference>
<dbReference type="GO" id="GO:0042884">
    <property type="term" value="P:microcin transport"/>
    <property type="evidence" value="ECO:0007669"/>
    <property type="project" value="TreeGrafter"/>
</dbReference>
<dbReference type="Gene3D" id="3.40.190.10">
    <property type="entry name" value="Periplasmic binding protein-like II"/>
    <property type="match status" value="1"/>
</dbReference>
<dbReference type="GO" id="GO:1904680">
    <property type="term" value="F:peptide transmembrane transporter activity"/>
    <property type="evidence" value="ECO:0007669"/>
    <property type="project" value="TreeGrafter"/>
</dbReference>
<dbReference type="InterPro" id="IPR039424">
    <property type="entry name" value="SBP_5"/>
</dbReference>
<comment type="similarity">
    <text evidence="2">Belongs to the bacterial solute-binding protein 5 family.</text>
</comment>
<evidence type="ECO:0000256" key="2">
    <source>
        <dbReference type="ARBA" id="ARBA00005695"/>
    </source>
</evidence>
<evidence type="ECO:0000313" key="6">
    <source>
        <dbReference type="EMBL" id="SBW12341.1"/>
    </source>
</evidence>
<feature type="chain" id="PRO_5013233666" description="Solute-binding protein family 5 domain-containing protein" evidence="4">
    <location>
        <begin position="25"/>
        <end position="606"/>
    </location>
</feature>
<dbReference type="Gene3D" id="3.10.105.10">
    <property type="entry name" value="Dipeptide-binding Protein, Domain 3"/>
    <property type="match status" value="1"/>
</dbReference>
<dbReference type="GO" id="GO:0043190">
    <property type="term" value="C:ATP-binding cassette (ABC) transporter complex"/>
    <property type="evidence" value="ECO:0007669"/>
    <property type="project" value="InterPro"/>
</dbReference>
<evidence type="ECO:0000256" key="3">
    <source>
        <dbReference type="ARBA" id="ARBA00022729"/>
    </source>
</evidence>
<dbReference type="Pfam" id="PF00496">
    <property type="entry name" value="SBP_bac_5"/>
    <property type="match status" value="1"/>
</dbReference>
<feature type="domain" description="Solute-binding protein family 5" evidence="5">
    <location>
        <begin position="104"/>
        <end position="496"/>
    </location>
</feature>
<feature type="signal peptide" evidence="4">
    <location>
        <begin position="1"/>
        <end position="24"/>
    </location>
</feature>